<dbReference type="Proteomes" id="UP000013085">
    <property type="component" value="Unassembled WGS sequence"/>
</dbReference>
<organism evidence="1 2">
    <name type="scientific">[Clostridium] clostridioforme 90A8</name>
    <dbReference type="NCBI Taxonomy" id="999408"/>
    <lineage>
        <taxon>Bacteria</taxon>
        <taxon>Bacillati</taxon>
        <taxon>Bacillota</taxon>
        <taxon>Clostridia</taxon>
        <taxon>Lachnospirales</taxon>
        <taxon>Lachnospiraceae</taxon>
        <taxon>Enterocloster</taxon>
    </lineage>
</organism>
<evidence type="ECO:0000313" key="2">
    <source>
        <dbReference type="Proteomes" id="UP000013085"/>
    </source>
</evidence>
<name>A0A0E2HB07_9FIRM</name>
<dbReference type="Gene3D" id="3.40.50.300">
    <property type="entry name" value="P-loop containing nucleotide triphosphate hydrolases"/>
    <property type="match status" value="1"/>
</dbReference>
<evidence type="ECO:0008006" key="3">
    <source>
        <dbReference type="Google" id="ProtNLM"/>
    </source>
</evidence>
<gene>
    <name evidence="1" type="ORF">HMPREF1090_02352</name>
</gene>
<dbReference type="EMBL" id="AGYR01000026">
    <property type="protein sequence ID" value="ENZ14060.1"/>
    <property type="molecule type" value="Genomic_DNA"/>
</dbReference>
<sequence>MDKVITVSREFGSGGRELGVKLAEKLDIPFYDKELISMAADDINIAEEAFQNYDEHIVIHDPLDRQYYHAFSDIYKVPMSDQIFVAQSNVIRRLAAHGPCVIVGRCADMILDDSINLFIYSKMRDRIKRMLILEPGSDEKEMERRIREVDRKRKEYYQYYTGNTWGRAQNYHLCLDSGLTGVDGCLRAVLAYLGELSE</sequence>
<proteinExistence type="predicted"/>
<reference evidence="1 2" key="1">
    <citation type="submission" date="2013-01" db="EMBL/GenBank/DDBJ databases">
        <title>The Genome Sequence of Clostridium clostridioforme 90A8.</title>
        <authorList>
            <consortium name="The Broad Institute Genome Sequencing Platform"/>
            <person name="Earl A."/>
            <person name="Ward D."/>
            <person name="Feldgarden M."/>
            <person name="Gevers D."/>
            <person name="Courvalin P."/>
            <person name="Lambert T."/>
            <person name="Walker B."/>
            <person name="Young S.K."/>
            <person name="Zeng Q."/>
            <person name="Gargeya S."/>
            <person name="Fitzgerald M."/>
            <person name="Haas B."/>
            <person name="Abouelleil A."/>
            <person name="Alvarado L."/>
            <person name="Arachchi H.M."/>
            <person name="Berlin A.M."/>
            <person name="Chapman S.B."/>
            <person name="Dewar J."/>
            <person name="Goldberg J."/>
            <person name="Griggs A."/>
            <person name="Gujja S."/>
            <person name="Hansen M."/>
            <person name="Howarth C."/>
            <person name="Imamovic A."/>
            <person name="Larimer J."/>
            <person name="McCowan C."/>
            <person name="Murphy C."/>
            <person name="Neiman D."/>
            <person name="Pearson M."/>
            <person name="Priest M."/>
            <person name="Roberts A."/>
            <person name="Saif S."/>
            <person name="Shea T."/>
            <person name="Sisk P."/>
            <person name="Sykes S."/>
            <person name="Wortman J."/>
            <person name="Nusbaum C."/>
            <person name="Birren B."/>
        </authorList>
    </citation>
    <scope>NUCLEOTIDE SEQUENCE [LARGE SCALE GENOMIC DNA]</scope>
    <source>
        <strain evidence="1 2">90A8</strain>
    </source>
</reference>
<evidence type="ECO:0000313" key="1">
    <source>
        <dbReference type="EMBL" id="ENZ14060.1"/>
    </source>
</evidence>
<dbReference type="InterPro" id="IPR027417">
    <property type="entry name" value="P-loop_NTPase"/>
</dbReference>
<protein>
    <recommendedName>
        <fullName evidence="3">Cytidylate kinase</fullName>
    </recommendedName>
</protein>
<dbReference type="Pfam" id="PF13189">
    <property type="entry name" value="Cytidylate_kin2"/>
    <property type="match status" value="1"/>
</dbReference>
<dbReference type="RefSeq" id="WP_002566192.1">
    <property type="nucleotide sequence ID" value="NZ_KB851020.1"/>
</dbReference>
<dbReference type="GeneID" id="23115652"/>
<dbReference type="PATRIC" id="fig|999408.3.peg.2529"/>
<comment type="caution">
    <text evidence="1">The sequence shown here is derived from an EMBL/GenBank/DDBJ whole genome shotgun (WGS) entry which is preliminary data.</text>
</comment>
<accession>A0A0E2HB07</accession>
<dbReference type="HOGENOM" id="CLU_065155_3_1_9"/>
<dbReference type="AlphaFoldDB" id="A0A0E2HB07"/>